<evidence type="ECO:0000313" key="2">
    <source>
        <dbReference type="EMBL" id="ESK82363.1"/>
    </source>
</evidence>
<feature type="region of interest" description="Disordered" evidence="1">
    <location>
        <begin position="119"/>
        <end position="173"/>
    </location>
</feature>
<sequence>MNDVNSSSKLQSHLFVPLSCRGPMQDGIWKKVRRDNLIQSKGTKLNSMSTYDNKQDADTNSMSHVDTKPPRSEWYKDLSLADLQSTMIVSWGINVPLPLYGPVPYSIHQLCPHDLDQHDTRRLESDPQPRFRKHVEGAIQSRKDTEKELKKRELQREAREERQACSKRAKEQL</sequence>
<keyword evidence="3" id="KW-1185">Reference proteome</keyword>
<reference evidence="2 3" key="1">
    <citation type="journal article" date="2014" name="BMC Genomics">
        <title>Genome and secretome analysis of the hemibiotrophic fungal pathogen, Moniliophthora roreri, which causes frosty pod rot disease of cacao: mechanisms of the biotrophic and necrotrophic phases.</title>
        <authorList>
            <person name="Meinhardt L.W."/>
            <person name="Costa G.G.L."/>
            <person name="Thomazella D.P.T."/>
            <person name="Teixeira P.J.P.L."/>
            <person name="Carazzolle M.F."/>
            <person name="Schuster S.C."/>
            <person name="Carlson J.E."/>
            <person name="Guiltinan M.J."/>
            <person name="Mieczkowski P."/>
            <person name="Farmer A."/>
            <person name="Ramaraj T."/>
            <person name="Crozier J."/>
            <person name="Davis R.E."/>
            <person name="Shao J."/>
            <person name="Melnick R.L."/>
            <person name="Pereira G.A.G."/>
            <person name="Bailey B.A."/>
        </authorList>
    </citation>
    <scope>NUCLEOTIDE SEQUENCE [LARGE SCALE GENOMIC DNA]</scope>
    <source>
        <strain evidence="2 3">MCA 2997</strain>
    </source>
</reference>
<feature type="region of interest" description="Disordered" evidence="1">
    <location>
        <begin position="40"/>
        <end position="70"/>
    </location>
</feature>
<dbReference type="Proteomes" id="UP000017559">
    <property type="component" value="Unassembled WGS sequence"/>
</dbReference>
<dbReference type="KEGG" id="mrr:Moror_12210"/>
<name>V2W6C8_MONRO</name>
<dbReference type="AlphaFoldDB" id="V2W6C8"/>
<comment type="caution">
    <text evidence="2">The sequence shown here is derived from an EMBL/GenBank/DDBJ whole genome shotgun (WGS) entry which is preliminary data.</text>
</comment>
<gene>
    <name evidence="2" type="ORF">Moror_12210</name>
</gene>
<dbReference type="HOGENOM" id="CLU_1548008_0_0_1"/>
<feature type="compositionally biased region" description="Basic and acidic residues" evidence="1">
    <location>
        <begin position="141"/>
        <end position="173"/>
    </location>
</feature>
<accession>V2W6C8</accession>
<protein>
    <submittedName>
        <fullName evidence="2">Uncharacterized protein</fullName>
    </submittedName>
</protein>
<feature type="compositionally biased region" description="Basic and acidic residues" evidence="1">
    <location>
        <begin position="119"/>
        <end position="129"/>
    </location>
</feature>
<dbReference type="EMBL" id="AWSO01001958">
    <property type="protein sequence ID" value="ESK82363.1"/>
    <property type="molecule type" value="Genomic_DNA"/>
</dbReference>
<feature type="compositionally biased region" description="Polar residues" evidence="1">
    <location>
        <begin position="40"/>
        <end position="64"/>
    </location>
</feature>
<proteinExistence type="predicted"/>
<organism evidence="2 3">
    <name type="scientific">Moniliophthora roreri (strain MCA 2997)</name>
    <name type="common">Cocoa frosty pod rot fungus</name>
    <name type="synonym">Crinipellis roreri</name>
    <dbReference type="NCBI Taxonomy" id="1381753"/>
    <lineage>
        <taxon>Eukaryota</taxon>
        <taxon>Fungi</taxon>
        <taxon>Dikarya</taxon>
        <taxon>Basidiomycota</taxon>
        <taxon>Agaricomycotina</taxon>
        <taxon>Agaricomycetes</taxon>
        <taxon>Agaricomycetidae</taxon>
        <taxon>Agaricales</taxon>
        <taxon>Marasmiineae</taxon>
        <taxon>Marasmiaceae</taxon>
        <taxon>Moniliophthora</taxon>
    </lineage>
</organism>
<evidence type="ECO:0000313" key="3">
    <source>
        <dbReference type="Proteomes" id="UP000017559"/>
    </source>
</evidence>
<evidence type="ECO:0000256" key="1">
    <source>
        <dbReference type="SAM" id="MobiDB-lite"/>
    </source>
</evidence>